<dbReference type="Proteomes" id="UP000327085">
    <property type="component" value="Unassembled WGS sequence"/>
</dbReference>
<accession>A0A5E4GJ62</accession>
<evidence type="ECO:0000313" key="2">
    <source>
        <dbReference type="Proteomes" id="UP000327085"/>
    </source>
</evidence>
<dbReference type="AlphaFoldDB" id="A0A5E4GJ62"/>
<dbReference type="InParanoid" id="A0A5E4GJ62"/>
<reference evidence="2" key="1">
    <citation type="journal article" date="2020" name="Plant J.">
        <title>Transposons played a major role in the diversification between the closely related almond and peach genomes: results from the almond genome sequence.</title>
        <authorList>
            <person name="Alioto T."/>
            <person name="Alexiou K.G."/>
            <person name="Bardil A."/>
            <person name="Barteri F."/>
            <person name="Castanera R."/>
            <person name="Cruz F."/>
            <person name="Dhingra A."/>
            <person name="Duval H."/>
            <person name="Fernandez I Marti A."/>
            <person name="Frias L."/>
            <person name="Galan B."/>
            <person name="Garcia J.L."/>
            <person name="Howad W."/>
            <person name="Gomez-Garrido J."/>
            <person name="Gut M."/>
            <person name="Julca I."/>
            <person name="Morata J."/>
            <person name="Puigdomenech P."/>
            <person name="Ribeca P."/>
            <person name="Rubio Cabetas M.J."/>
            <person name="Vlasova A."/>
            <person name="Wirthensohn M."/>
            <person name="Garcia-Mas J."/>
            <person name="Gabaldon T."/>
            <person name="Casacuberta J.M."/>
            <person name="Arus P."/>
        </authorList>
    </citation>
    <scope>NUCLEOTIDE SEQUENCE [LARGE SCALE GENOMIC DNA]</scope>
    <source>
        <strain evidence="2">cv. Texas</strain>
    </source>
</reference>
<name>A0A5E4GJ62_PRUDU</name>
<proteinExistence type="predicted"/>
<evidence type="ECO:0000313" key="1">
    <source>
        <dbReference type="EMBL" id="VVA39602.1"/>
    </source>
</evidence>
<protein>
    <submittedName>
        <fullName evidence="1">Uncharacterized protein</fullName>
    </submittedName>
</protein>
<dbReference type="EMBL" id="CABIKO010000817">
    <property type="protein sequence ID" value="VVA39602.1"/>
    <property type="molecule type" value="Genomic_DNA"/>
</dbReference>
<organism evidence="1 2">
    <name type="scientific">Prunus dulcis</name>
    <name type="common">Almond</name>
    <name type="synonym">Amygdalus dulcis</name>
    <dbReference type="NCBI Taxonomy" id="3755"/>
    <lineage>
        <taxon>Eukaryota</taxon>
        <taxon>Viridiplantae</taxon>
        <taxon>Streptophyta</taxon>
        <taxon>Embryophyta</taxon>
        <taxon>Tracheophyta</taxon>
        <taxon>Spermatophyta</taxon>
        <taxon>Magnoliopsida</taxon>
        <taxon>eudicotyledons</taxon>
        <taxon>Gunneridae</taxon>
        <taxon>Pentapetalae</taxon>
        <taxon>rosids</taxon>
        <taxon>fabids</taxon>
        <taxon>Rosales</taxon>
        <taxon>Rosaceae</taxon>
        <taxon>Amygdaloideae</taxon>
        <taxon>Amygdaleae</taxon>
        <taxon>Prunus</taxon>
    </lineage>
</organism>
<sequence>MRADPNSTVDYVISVVMVNAFFIGLDPIDCCNDKGLLKLPSSVLVKIINGTHSKLQYTINTR</sequence>
<gene>
    <name evidence="1" type="ORF">ALMOND_2B025342</name>
</gene>
<dbReference type="Gramene" id="VVA39602">
    <property type="protein sequence ID" value="VVA39602"/>
    <property type="gene ID" value="Prudul26B025342"/>
</dbReference>